<dbReference type="EMBL" id="MU006718">
    <property type="protein sequence ID" value="KAF2627190.1"/>
    <property type="molecule type" value="Genomic_DNA"/>
</dbReference>
<sequence>MQKISDCSSLEPSIKTRRPKAPTLREADWVPHKSRIVHLHITDNKPLKDVRIIMQRDHGFNAEIRQYRTRISKWKLDKNIKPKEMKAIVRKTQHRNLVEVDRASLRFKVRGQEVEQEKITRWMRTHDVSHHNLYAPSSVACECAFCGSGTWLTLYSDSVRG</sequence>
<proteinExistence type="predicted"/>
<name>A0ACB6S0K0_9PLEO</name>
<evidence type="ECO:0000313" key="1">
    <source>
        <dbReference type="EMBL" id="KAF2627190.1"/>
    </source>
</evidence>
<protein>
    <submittedName>
        <fullName evidence="1">Uncharacterized protein</fullName>
    </submittedName>
</protein>
<gene>
    <name evidence="1" type="ORF">BU25DRAFT_393898</name>
</gene>
<evidence type="ECO:0000313" key="2">
    <source>
        <dbReference type="Proteomes" id="UP000799754"/>
    </source>
</evidence>
<accession>A0ACB6S0K0</accession>
<organism evidence="1 2">
    <name type="scientific">Macroventuria anomochaeta</name>
    <dbReference type="NCBI Taxonomy" id="301207"/>
    <lineage>
        <taxon>Eukaryota</taxon>
        <taxon>Fungi</taxon>
        <taxon>Dikarya</taxon>
        <taxon>Ascomycota</taxon>
        <taxon>Pezizomycotina</taxon>
        <taxon>Dothideomycetes</taxon>
        <taxon>Pleosporomycetidae</taxon>
        <taxon>Pleosporales</taxon>
        <taxon>Pleosporineae</taxon>
        <taxon>Didymellaceae</taxon>
        <taxon>Macroventuria</taxon>
    </lineage>
</organism>
<dbReference type="Proteomes" id="UP000799754">
    <property type="component" value="Unassembled WGS sequence"/>
</dbReference>
<comment type="caution">
    <text evidence="1">The sequence shown here is derived from an EMBL/GenBank/DDBJ whole genome shotgun (WGS) entry which is preliminary data.</text>
</comment>
<reference evidence="1" key="1">
    <citation type="journal article" date="2020" name="Stud. Mycol.">
        <title>101 Dothideomycetes genomes: a test case for predicting lifestyles and emergence of pathogens.</title>
        <authorList>
            <person name="Haridas S."/>
            <person name="Albert R."/>
            <person name="Binder M."/>
            <person name="Bloem J."/>
            <person name="Labutti K."/>
            <person name="Salamov A."/>
            <person name="Andreopoulos B."/>
            <person name="Baker S."/>
            <person name="Barry K."/>
            <person name="Bills G."/>
            <person name="Bluhm B."/>
            <person name="Cannon C."/>
            <person name="Castanera R."/>
            <person name="Culley D."/>
            <person name="Daum C."/>
            <person name="Ezra D."/>
            <person name="Gonzalez J."/>
            <person name="Henrissat B."/>
            <person name="Kuo A."/>
            <person name="Liang C."/>
            <person name="Lipzen A."/>
            <person name="Lutzoni F."/>
            <person name="Magnuson J."/>
            <person name="Mondo S."/>
            <person name="Nolan M."/>
            <person name="Ohm R."/>
            <person name="Pangilinan J."/>
            <person name="Park H.-J."/>
            <person name="Ramirez L."/>
            <person name="Alfaro M."/>
            <person name="Sun H."/>
            <person name="Tritt A."/>
            <person name="Yoshinaga Y."/>
            <person name="Zwiers L.-H."/>
            <person name="Turgeon B."/>
            <person name="Goodwin S."/>
            <person name="Spatafora J."/>
            <person name="Crous P."/>
            <person name="Grigoriev I."/>
        </authorList>
    </citation>
    <scope>NUCLEOTIDE SEQUENCE</scope>
    <source>
        <strain evidence="1">CBS 525.71</strain>
    </source>
</reference>
<keyword evidence="2" id="KW-1185">Reference proteome</keyword>